<organism evidence="5 6">
    <name type="scientific">Phoenix dactylifera</name>
    <name type="common">Date palm</name>
    <dbReference type="NCBI Taxonomy" id="42345"/>
    <lineage>
        <taxon>Eukaryota</taxon>
        <taxon>Viridiplantae</taxon>
        <taxon>Streptophyta</taxon>
        <taxon>Embryophyta</taxon>
        <taxon>Tracheophyta</taxon>
        <taxon>Spermatophyta</taxon>
        <taxon>Magnoliopsida</taxon>
        <taxon>Liliopsida</taxon>
        <taxon>Arecaceae</taxon>
        <taxon>Coryphoideae</taxon>
        <taxon>Phoeniceae</taxon>
        <taxon>Phoenix</taxon>
    </lineage>
</organism>
<feature type="repeat" description="PPR" evidence="3">
    <location>
        <begin position="199"/>
        <end position="233"/>
    </location>
</feature>
<dbReference type="InterPro" id="IPR011990">
    <property type="entry name" value="TPR-like_helical_dom_sf"/>
</dbReference>
<name>A0A8B7CT20_PHODC</name>
<dbReference type="Proteomes" id="UP000228380">
    <property type="component" value="Chromosome 1"/>
</dbReference>
<feature type="domain" description="CBS" evidence="4">
    <location>
        <begin position="524"/>
        <end position="592"/>
    </location>
</feature>
<evidence type="ECO:0000256" key="2">
    <source>
        <dbReference type="PROSITE-ProRule" id="PRU00703"/>
    </source>
</evidence>
<keyword evidence="2" id="KW-0129">CBS domain</keyword>
<dbReference type="SUPFAM" id="SSF54631">
    <property type="entry name" value="CBS-domain pair"/>
    <property type="match status" value="1"/>
</dbReference>
<dbReference type="Gene3D" id="1.25.40.10">
    <property type="entry name" value="Tetratricopeptide repeat domain"/>
    <property type="match status" value="3"/>
</dbReference>
<dbReference type="InterPro" id="IPR044781">
    <property type="entry name" value="At5g10690-like"/>
</dbReference>
<dbReference type="Pfam" id="PF01535">
    <property type="entry name" value="PPR"/>
    <property type="match status" value="3"/>
</dbReference>
<keyword evidence="1" id="KW-0677">Repeat</keyword>
<dbReference type="PROSITE" id="PS51371">
    <property type="entry name" value="CBS"/>
    <property type="match status" value="1"/>
</dbReference>
<reference evidence="5" key="1">
    <citation type="journal article" date="2019" name="Nat. Commun.">
        <title>Genome-wide association mapping of date palm fruit traits.</title>
        <authorList>
            <person name="Hazzouri K.M."/>
            <person name="Gros-Balthazard M."/>
            <person name="Flowers J.M."/>
            <person name="Copetti D."/>
            <person name="Lemansour A."/>
            <person name="Lebrun M."/>
            <person name="Masmoudi K."/>
            <person name="Ferrand S."/>
            <person name="Dhar M.I."/>
            <person name="Fresquez Z.A."/>
            <person name="Rosas U."/>
            <person name="Zhang J."/>
            <person name="Talag J."/>
            <person name="Lee S."/>
            <person name="Kudrna D."/>
            <person name="Powell R.F."/>
            <person name="Leitch I.J."/>
            <person name="Krueger R.R."/>
            <person name="Wing R.A."/>
            <person name="Amiri K.M.A."/>
            <person name="Purugganan M.D."/>
        </authorList>
    </citation>
    <scope>NUCLEOTIDE SEQUENCE [LARGE SCALE GENOMIC DNA]</scope>
    <source>
        <strain evidence="5">cv. Khalas</strain>
    </source>
</reference>
<dbReference type="PANTHER" id="PTHR47581:SF2">
    <property type="entry name" value="OS09G0431600 PROTEIN"/>
    <property type="match status" value="1"/>
</dbReference>
<dbReference type="InterPro" id="IPR000644">
    <property type="entry name" value="CBS_dom"/>
</dbReference>
<dbReference type="PANTHER" id="PTHR47581">
    <property type="entry name" value="OS09G0431600 PROTEIN"/>
    <property type="match status" value="1"/>
</dbReference>
<gene>
    <name evidence="6" type="primary">LOC103718395</name>
</gene>
<evidence type="ECO:0000313" key="5">
    <source>
        <dbReference type="Proteomes" id="UP000228380"/>
    </source>
</evidence>
<dbReference type="GeneID" id="103718395"/>
<evidence type="ECO:0000313" key="6">
    <source>
        <dbReference type="RefSeq" id="XP_008805414.1"/>
    </source>
</evidence>
<accession>A0A8B7CT20</accession>
<feature type="repeat" description="PPR" evidence="3">
    <location>
        <begin position="312"/>
        <end position="346"/>
    </location>
</feature>
<sequence>MPLLGFRPRYFPLQEALFPRNIPFRIPPSPCSSSPPTPSTWRRHLRTSSAPNLRRLTSRIVKLTRKRQLHQIFEEVEVARKRYGKLNTIVMNAVLEACVHCGDVDSAQRIFEEMAKPESCGVDSVSYGILLKGLGEARRVDEAFQILECVEQDSATGSPKLSSKLIFGLLSALLEAGDMRRANGLVARFRRVLHEDGHSVVLYNLLMKGYANTDFPLAALTIRDEMLCQGLKPDKLTYNTLIFACIRDGRTDTAIQLLAEMKEEAEKVSCYELLPDAVTYTTLLKGLGNNKDLVSVLKIVVEMKSLPDLVIDRTAYTAIVDALLACGSTKDALCIFGEMIKQNGKKNNLRPKPHLYLSMMRAFSIRGDFDMVKRLHVHMWSDSVGSISPSVQVEADELLMEAAINDDQVDVARQILHRIITKREGFSWTTRGGMVAIRVEALSGFTNSILSPYVLPEVSLNDPIEKYMTAFEEADPLPASLKLDKVIMRFFKDSAIPAIDDWGSCVGIVHRDDCKKLDAPLWTMMRGPPPCVTTSTSIGRVIDLLLDKKYKMVVVVRNSNVYETSYSSSSRPVGIFTLEKLFNMAMFASGPFFM</sequence>
<dbReference type="Pfam" id="PF13041">
    <property type="entry name" value="PPR_2"/>
    <property type="match status" value="2"/>
</dbReference>
<evidence type="ECO:0000256" key="1">
    <source>
        <dbReference type="ARBA" id="ARBA00022737"/>
    </source>
</evidence>
<dbReference type="OrthoDB" id="185373at2759"/>
<dbReference type="InterPro" id="IPR046342">
    <property type="entry name" value="CBS_dom_sf"/>
</dbReference>
<protein>
    <submittedName>
        <fullName evidence="6">Pentatricopeptide repeat-containing protein At5g10690 isoform X1</fullName>
    </submittedName>
</protein>
<evidence type="ECO:0000256" key="3">
    <source>
        <dbReference type="PROSITE-ProRule" id="PRU00708"/>
    </source>
</evidence>
<keyword evidence="5" id="KW-1185">Reference proteome</keyword>
<proteinExistence type="predicted"/>
<dbReference type="KEGG" id="pda:103718395"/>
<feature type="repeat" description="PPR" evidence="3">
    <location>
        <begin position="234"/>
        <end position="268"/>
    </location>
</feature>
<dbReference type="InterPro" id="IPR002885">
    <property type="entry name" value="PPR_rpt"/>
</dbReference>
<feature type="repeat" description="PPR" evidence="3">
    <location>
        <begin position="87"/>
        <end position="117"/>
    </location>
</feature>
<dbReference type="Gene3D" id="3.10.580.10">
    <property type="entry name" value="CBS-domain"/>
    <property type="match status" value="1"/>
</dbReference>
<dbReference type="RefSeq" id="XP_008805414.1">
    <property type="nucleotide sequence ID" value="XM_008807192.4"/>
</dbReference>
<dbReference type="AlphaFoldDB" id="A0A8B7CT20"/>
<evidence type="ECO:0000259" key="4">
    <source>
        <dbReference type="PROSITE" id="PS51371"/>
    </source>
</evidence>
<reference evidence="6" key="2">
    <citation type="submission" date="2025-08" db="UniProtKB">
        <authorList>
            <consortium name="RefSeq"/>
        </authorList>
    </citation>
    <scope>IDENTIFICATION</scope>
    <source>
        <tissue evidence="6">Young leaves</tissue>
    </source>
</reference>
<dbReference type="NCBIfam" id="TIGR00756">
    <property type="entry name" value="PPR"/>
    <property type="match status" value="4"/>
</dbReference>
<dbReference type="PROSITE" id="PS51375">
    <property type="entry name" value="PPR"/>
    <property type="match status" value="4"/>
</dbReference>